<dbReference type="Gene3D" id="3.30.710.10">
    <property type="entry name" value="Potassium Channel Kv1.1, Chain A"/>
    <property type="match status" value="1"/>
</dbReference>
<dbReference type="OrthoDB" id="542697at2759"/>
<evidence type="ECO:0000313" key="3">
    <source>
        <dbReference type="EMBL" id="CAD7703841.1"/>
    </source>
</evidence>
<evidence type="ECO:0000259" key="2">
    <source>
        <dbReference type="Pfam" id="PF02214"/>
    </source>
</evidence>
<keyword evidence="4" id="KW-1185">Reference proteome</keyword>
<dbReference type="InterPro" id="IPR043136">
    <property type="entry name" value="B30.2/SPRY_sf"/>
</dbReference>
<protein>
    <recommendedName>
        <fullName evidence="2">Potassium channel tetramerisation-type BTB domain-containing protein</fullName>
    </recommendedName>
</protein>
<evidence type="ECO:0000256" key="1">
    <source>
        <dbReference type="SAM" id="Coils"/>
    </source>
</evidence>
<accession>A0A8S1J9B0</accession>
<dbReference type="InterPro" id="IPR011333">
    <property type="entry name" value="SKP1/BTB/POZ_sf"/>
</dbReference>
<dbReference type="SUPFAM" id="SSF54695">
    <property type="entry name" value="POZ domain"/>
    <property type="match status" value="1"/>
</dbReference>
<evidence type="ECO:0000313" key="4">
    <source>
        <dbReference type="Proteomes" id="UP000708148"/>
    </source>
</evidence>
<comment type="caution">
    <text evidence="3">The sequence shown here is derived from an EMBL/GenBank/DDBJ whole genome shotgun (WGS) entry which is preliminary data.</text>
</comment>
<dbReference type="EMBL" id="CAJHUC010002451">
    <property type="protein sequence ID" value="CAD7703841.1"/>
    <property type="molecule type" value="Genomic_DNA"/>
</dbReference>
<dbReference type="PANTHER" id="PTHR14499">
    <property type="entry name" value="POTASSIUM CHANNEL TETRAMERIZATION DOMAIN-CONTAINING"/>
    <property type="match status" value="1"/>
</dbReference>
<dbReference type="Gene3D" id="2.60.120.920">
    <property type="match status" value="1"/>
</dbReference>
<dbReference type="AlphaFoldDB" id="A0A8S1J9B0"/>
<gene>
    <name evidence="3" type="ORF">OSTQU699_LOCUS9198</name>
</gene>
<reference evidence="3" key="1">
    <citation type="submission" date="2020-12" db="EMBL/GenBank/DDBJ databases">
        <authorList>
            <person name="Iha C."/>
        </authorList>
    </citation>
    <scope>NUCLEOTIDE SEQUENCE</scope>
</reference>
<proteinExistence type="predicted"/>
<dbReference type="Proteomes" id="UP000708148">
    <property type="component" value="Unassembled WGS sequence"/>
</dbReference>
<keyword evidence="1" id="KW-0175">Coiled coil</keyword>
<feature type="domain" description="Potassium channel tetramerisation-type BTB" evidence="2">
    <location>
        <begin position="57"/>
        <end position="123"/>
    </location>
</feature>
<feature type="coiled-coil region" evidence="1">
    <location>
        <begin position="15"/>
        <end position="49"/>
    </location>
</feature>
<sequence>MEDLSELTTLTAQLNDRLQDKIAQVRAEMARLQEEKAEFEAEKAVMQCLASQQSDVIKLNVRGKHIETRRSTLCQVDGCLLQYMFSGRWEDRLERDAEGRVFLDYNSYCLEKILDFLWALQLSSAEYPAPLPEVKPDESANFRLLVRYLGLEELIYPELKRFSDELKTAEVQTLDSGLRALQKAGKDAYQSVFGHGVFVNEVVEFRLKIEQLRNSYKWMMFGVIPEDYPATRNSHEKQGSFGWSTNGNTWIAGKSTRSYKGFKSGVLGEGSEVAMTLDCRPRHNTLTLHIIGTPNEYQLMDLPRNQWRLQVVLYGNGDEIRIQNIKKLPGSQILK</sequence>
<name>A0A8S1J9B0_9CHLO</name>
<dbReference type="Pfam" id="PF02214">
    <property type="entry name" value="BTB_2"/>
    <property type="match status" value="1"/>
</dbReference>
<dbReference type="InterPro" id="IPR003131">
    <property type="entry name" value="T1-type_BTB"/>
</dbReference>
<dbReference type="GO" id="GO:0051260">
    <property type="term" value="P:protein homooligomerization"/>
    <property type="evidence" value="ECO:0007669"/>
    <property type="project" value="InterPro"/>
</dbReference>
<dbReference type="PANTHER" id="PTHR14499:SF136">
    <property type="entry name" value="GH08630P"/>
    <property type="match status" value="1"/>
</dbReference>
<organism evidence="3 4">
    <name type="scientific">Ostreobium quekettii</name>
    <dbReference type="NCBI Taxonomy" id="121088"/>
    <lineage>
        <taxon>Eukaryota</taxon>
        <taxon>Viridiplantae</taxon>
        <taxon>Chlorophyta</taxon>
        <taxon>core chlorophytes</taxon>
        <taxon>Ulvophyceae</taxon>
        <taxon>TCBD clade</taxon>
        <taxon>Bryopsidales</taxon>
        <taxon>Ostreobineae</taxon>
        <taxon>Ostreobiaceae</taxon>
        <taxon>Ostreobium</taxon>
    </lineage>
</organism>